<reference evidence="17 18" key="1">
    <citation type="submission" date="2019-02" db="EMBL/GenBank/DDBJ databases">
        <title>Deep-cultivation of Planctomycetes and their phenomic and genomic characterization uncovers novel biology.</title>
        <authorList>
            <person name="Wiegand S."/>
            <person name="Jogler M."/>
            <person name="Boedeker C."/>
            <person name="Pinto D."/>
            <person name="Vollmers J."/>
            <person name="Rivas-Marin E."/>
            <person name="Kohn T."/>
            <person name="Peeters S.H."/>
            <person name="Heuer A."/>
            <person name="Rast P."/>
            <person name="Oberbeckmann S."/>
            <person name="Bunk B."/>
            <person name="Jeske O."/>
            <person name="Meyerdierks A."/>
            <person name="Storesund J.E."/>
            <person name="Kallscheuer N."/>
            <person name="Luecker S."/>
            <person name="Lage O.M."/>
            <person name="Pohl T."/>
            <person name="Merkel B.J."/>
            <person name="Hornburger P."/>
            <person name="Mueller R.-W."/>
            <person name="Bruemmer F."/>
            <person name="Labrenz M."/>
            <person name="Spormann A.M."/>
            <person name="Op den Camp H."/>
            <person name="Overmann J."/>
            <person name="Amann R."/>
            <person name="Jetten M.S.M."/>
            <person name="Mascher T."/>
            <person name="Medema M.H."/>
            <person name="Devos D.P."/>
            <person name="Kaster A.-K."/>
            <person name="Ovreas L."/>
            <person name="Rohde M."/>
            <person name="Galperin M.Y."/>
            <person name="Jogler C."/>
        </authorList>
    </citation>
    <scope>NUCLEOTIDE SEQUENCE [LARGE SCALE GENOMIC DNA]</scope>
    <source>
        <strain evidence="17 18">Pan44</strain>
    </source>
</reference>
<dbReference type="PANTHER" id="PTHR34265">
    <property type="entry name" value="TYPE III PANTOTHENATE KINASE"/>
    <property type="match status" value="1"/>
</dbReference>
<comment type="similarity">
    <text evidence="14 16">Belongs to the type III pantothenate kinase family.</text>
</comment>
<feature type="binding site" evidence="16">
    <location>
        <position position="191"/>
    </location>
    <ligand>
        <name>substrate</name>
    </ligand>
</feature>
<evidence type="ECO:0000256" key="7">
    <source>
        <dbReference type="ARBA" id="ARBA00022490"/>
    </source>
</evidence>
<dbReference type="Proteomes" id="UP000315700">
    <property type="component" value="Chromosome"/>
</dbReference>
<dbReference type="Gene3D" id="3.30.420.40">
    <property type="match status" value="2"/>
</dbReference>
<evidence type="ECO:0000256" key="8">
    <source>
        <dbReference type="ARBA" id="ARBA00022679"/>
    </source>
</evidence>
<organism evidence="17 18">
    <name type="scientific">Caulifigura coniformis</name>
    <dbReference type="NCBI Taxonomy" id="2527983"/>
    <lineage>
        <taxon>Bacteria</taxon>
        <taxon>Pseudomonadati</taxon>
        <taxon>Planctomycetota</taxon>
        <taxon>Planctomycetia</taxon>
        <taxon>Planctomycetales</taxon>
        <taxon>Planctomycetaceae</taxon>
        <taxon>Caulifigura</taxon>
    </lineage>
</organism>
<keyword evidence="12 16" id="KW-0630">Potassium</keyword>
<dbReference type="RefSeq" id="WP_197454026.1">
    <property type="nucleotide sequence ID" value="NZ_CP036271.1"/>
</dbReference>
<dbReference type="EMBL" id="CP036271">
    <property type="protein sequence ID" value="QDT54329.1"/>
    <property type="molecule type" value="Genomic_DNA"/>
</dbReference>
<dbReference type="AlphaFoldDB" id="A0A517SDX6"/>
<feature type="binding site" evidence="16">
    <location>
        <position position="135"/>
    </location>
    <ligand>
        <name>ATP</name>
        <dbReference type="ChEBI" id="CHEBI:30616"/>
    </ligand>
</feature>
<keyword evidence="8 16" id="KW-0808">Transferase</keyword>
<dbReference type="InterPro" id="IPR004619">
    <property type="entry name" value="Type_III_PanK"/>
</dbReference>
<evidence type="ECO:0000256" key="9">
    <source>
        <dbReference type="ARBA" id="ARBA00022741"/>
    </source>
</evidence>
<dbReference type="CDD" id="cd24015">
    <property type="entry name" value="ASKHA_NBD_PanK-III"/>
    <property type="match status" value="1"/>
</dbReference>
<comment type="cofactor">
    <cofactor evidence="2">
        <name>K(+)</name>
        <dbReference type="ChEBI" id="CHEBI:29103"/>
    </cofactor>
</comment>
<dbReference type="GO" id="GO:0004594">
    <property type="term" value="F:pantothenate kinase activity"/>
    <property type="evidence" value="ECO:0007669"/>
    <property type="project" value="UniProtKB-UniRule"/>
</dbReference>
<keyword evidence="18" id="KW-1185">Reference proteome</keyword>
<feature type="active site" description="Proton acceptor" evidence="16">
    <location>
        <position position="110"/>
    </location>
</feature>
<evidence type="ECO:0000256" key="3">
    <source>
        <dbReference type="ARBA" id="ARBA00004496"/>
    </source>
</evidence>
<name>A0A517SDX6_9PLAN</name>
<comment type="subunit">
    <text evidence="5 16">Homodimer.</text>
</comment>
<evidence type="ECO:0000256" key="2">
    <source>
        <dbReference type="ARBA" id="ARBA00001958"/>
    </source>
</evidence>
<dbReference type="GO" id="GO:0015937">
    <property type="term" value="P:coenzyme A biosynthetic process"/>
    <property type="evidence" value="ECO:0007669"/>
    <property type="project" value="UniProtKB-UniRule"/>
</dbReference>
<gene>
    <name evidence="16 17" type="primary">coaX</name>
    <name evidence="17" type="ORF">Pan44_23580</name>
</gene>
<keyword evidence="10 16" id="KW-0418">Kinase</keyword>
<dbReference type="Pfam" id="PF03309">
    <property type="entry name" value="Pan_kinase"/>
    <property type="match status" value="1"/>
</dbReference>
<dbReference type="InterPro" id="IPR043129">
    <property type="entry name" value="ATPase_NBD"/>
</dbReference>
<protein>
    <recommendedName>
        <fullName evidence="15 16">Type III pantothenate kinase</fullName>
        <ecNumber evidence="6 16">2.7.1.33</ecNumber>
    </recommendedName>
    <alternativeName>
        <fullName evidence="16">PanK-III</fullName>
    </alternativeName>
    <alternativeName>
        <fullName evidence="16">Pantothenic acid kinase</fullName>
    </alternativeName>
</protein>
<keyword evidence="16" id="KW-0479">Metal-binding</keyword>
<evidence type="ECO:0000256" key="10">
    <source>
        <dbReference type="ARBA" id="ARBA00022777"/>
    </source>
</evidence>
<dbReference type="UniPathway" id="UPA00241">
    <property type="reaction ID" value="UER00352"/>
</dbReference>
<evidence type="ECO:0000256" key="5">
    <source>
        <dbReference type="ARBA" id="ARBA00011738"/>
    </source>
</evidence>
<evidence type="ECO:0000313" key="18">
    <source>
        <dbReference type="Proteomes" id="UP000315700"/>
    </source>
</evidence>
<dbReference type="HAMAP" id="MF_01274">
    <property type="entry name" value="Pantothen_kinase_3"/>
    <property type="match status" value="1"/>
</dbReference>
<comment type="pathway">
    <text evidence="4 16">Cofactor biosynthesis; coenzyme A biosynthesis; CoA from (R)-pantothenate: step 1/5.</text>
</comment>
<dbReference type="EC" id="2.7.1.33" evidence="6 16"/>
<dbReference type="PANTHER" id="PTHR34265:SF1">
    <property type="entry name" value="TYPE III PANTOTHENATE KINASE"/>
    <property type="match status" value="1"/>
</dbReference>
<dbReference type="NCBIfam" id="TIGR00671">
    <property type="entry name" value="baf"/>
    <property type="match status" value="1"/>
</dbReference>
<feature type="binding site" evidence="16">
    <location>
        <position position="132"/>
    </location>
    <ligand>
        <name>K(+)</name>
        <dbReference type="ChEBI" id="CHEBI:29103"/>
    </ligand>
</feature>
<comment type="cofactor">
    <cofactor evidence="16">
        <name>NH4(+)</name>
        <dbReference type="ChEBI" id="CHEBI:28938"/>
    </cofactor>
    <cofactor evidence="16">
        <name>K(+)</name>
        <dbReference type="ChEBI" id="CHEBI:29103"/>
    </cofactor>
    <text evidence="16">A monovalent cation. Ammonium or potassium.</text>
</comment>
<evidence type="ECO:0000256" key="15">
    <source>
        <dbReference type="ARBA" id="ARBA00040883"/>
    </source>
</evidence>
<feature type="binding site" evidence="16">
    <location>
        <begin position="13"/>
        <end position="20"/>
    </location>
    <ligand>
        <name>ATP</name>
        <dbReference type="ChEBI" id="CHEBI:30616"/>
    </ligand>
</feature>
<keyword evidence="11 16" id="KW-0067">ATP-binding</keyword>
<evidence type="ECO:0000256" key="11">
    <source>
        <dbReference type="ARBA" id="ARBA00022840"/>
    </source>
</evidence>
<evidence type="ECO:0000256" key="4">
    <source>
        <dbReference type="ARBA" id="ARBA00005225"/>
    </source>
</evidence>
<proteinExistence type="inferred from homology"/>
<evidence type="ECO:0000313" key="17">
    <source>
        <dbReference type="EMBL" id="QDT54329.1"/>
    </source>
</evidence>
<evidence type="ECO:0000256" key="16">
    <source>
        <dbReference type="HAMAP-Rule" id="MF_01274"/>
    </source>
</evidence>
<comment type="caution">
    <text evidence="16">Lacks conserved residue(s) required for the propagation of feature annotation.</text>
</comment>
<sequence>MTNPLPSEYLAIDAGNTRIKFGRFTFAAGDVLPVCVASGHVMCGQPLPAAALGSPVTGRLQAVLSGSNPPEIERLAREWPDDLAHLAVVTDRTTFPIAVDVESPSRVGLDRLLNAIAALRLRQPGQPVVIVDSGTAVTVDYVNRSGAFAGGAILPGIGMGARALHRYTAMLPLLAAPGIAAAPPEVLGRNTVAAMSSGLYWGHVGAVRELANRIAESDPGDPPRLMLVTGGAGAVVSPHLERSQEWPFLPLQGLVLAYLAGNGG</sequence>
<comment type="catalytic activity">
    <reaction evidence="1 16">
        <text>(R)-pantothenate + ATP = (R)-4'-phosphopantothenate + ADP + H(+)</text>
        <dbReference type="Rhea" id="RHEA:16373"/>
        <dbReference type="ChEBI" id="CHEBI:10986"/>
        <dbReference type="ChEBI" id="CHEBI:15378"/>
        <dbReference type="ChEBI" id="CHEBI:29032"/>
        <dbReference type="ChEBI" id="CHEBI:30616"/>
        <dbReference type="ChEBI" id="CHEBI:456216"/>
        <dbReference type="EC" id="2.7.1.33"/>
    </reaction>
</comment>
<evidence type="ECO:0000256" key="13">
    <source>
        <dbReference type="ARBA" id="ARBA00022993"/>
    </source>
</evidence>
<evidence type="ECO:0000256" key="6">
    <source>
        <dbReference type="ARBA" id="ARBA00012102"/>
    </source>
</evidence>
<evidence type="ECO:0000256" key="12">
    <source>
        <dbReference type="ARBA" id="ARBA00022958"/>
    </source>
</evidence>
<evidence type="ECO:0000256" key="14">
    <source>
        <dbReference type="ARBA" id="ARBA00038036"/>
    </source>
</evidence>
<comment type="function">
    <text evidence="16">Catalyzes the phosphorylation of pantothenate (Pan), the first step in CoA biosynthesis.</text>
</comment>
<keyword evidence="7 16" id="KW-0963">Cytoplasm</keyword>
<dbReference type="KEGG" id="ccos:Pan44_23580"/>
<feature type="binding site" evidence="16">
    <location>
        <begin position="108"/>
        <end position="111"/>
    </location>
    <ligand>
        <name>substrate</name>
    </ligand>
</feature>
<evidence type="ECO:0000256" key="1">
    <source>
        <dbReference type="ARBA" id="ARBA00001206"/>
    </source>
</evidence>
<keyword evidence="9 16" id="KW-0547">Nucleotide-binding</keyword>
<dbReference type="GO" id="GO:0005524">
    <property type="term" value="F:ATP binding"/>
    <property type="evidence" value="ECO:0007669"/>
    <property type="project" value="UniProtKB-UniRule"/>
</dbReference>
<dbReference type="SUPFAM" id="SSF53067">
    <property type="entry name" value="Actin-like ATPase domain"/>
    <property type="match status" value="2"/>
</dbReference>
<dbReference type="GO" id="GO:0005737">
    <property type="term" value="C:cytoplasm"/>
    <property type="evidence" value="ECO:0007669"/>
    <property type="project" value="UniProtKB-SubCell"/>
</dbReference>
<keyword evidence="13 16" id="KW-0173">Coenzyme A biosynthesis</keyword>
<accession>A0A517SDX6</accession>
<comment type="subcellular location">
    <subcellularLocation>
        <location evidence="3 16">Cytoplasm</location>
    </subcellularLocation>
</comment>
<dbReference type="GO" id="GO:0046872">
    <property type="term" value="F:metal ion binding"/>
    <property type="evidence" value="ECO:0007669"/>
    <property type="project" value="UniProtKB-KW"/>
</dbReference>
<dbReference type="InParanoid" id="A0A517SDX6"/>